<dbReference type="Proteomes" id="UP000265520">
    <property type="component" value="Unassembled WGS sequence"/>
</dbReference>
<feature type="non-terminal residue" evidence="3">
    <location>
        <position position="1"/>
    </location>
</feature>
<feature type="region of interest" description="Disordered" evidence="2">
    <location>
        <begin position="1"/>
        <end position="25"/>
    </location>
</feature>
<proteinExistence type="predicted"/>
<keyword evidence="1" id="KW-0175">Coiled coil</keyword>
<evidence type="ECO:0000256" key="1">
    <source>
        <dbReference type="SAM" id="Coils"/>
    </source>
</evidence>
<evidence type="ECO:0000313" key="3">
    <source>
        <dbReference type="EMBL" id="MCI00786.1"/>
    </source>
</evidence>
<comment type="caution">
    <text evidence="3">The sequence shown here is derived from an EMBL/GenBank/DDBJ whole genome shotgun (WGS) entry which is preliminary data.</text>
</comment>
<sequence>NTELGSDLEGRRKKRHERDADEGDPFLKKCSQLSVTPASCSELSVDIRSQEFLCSFGRITSELSKSATLLASSPVSFGHVPLGARIEELEWEVARLHDAAAAQSKEHEAKRKALRKKVKELEKSNRELEKSNREVEARVSSFEEDIAEHGQLAVLYASLKQERSQLADSKDRIQKAAAIGIRMFALGFEDALKQVKESYPEVELDRSIFKPPNCSAVKTQSSVADKEE</sequence>
<dbReference type="EMBL" id="LXQA010044234">
    <property type="protein sequence ID" value="MCI00786.1"/>
    <property type="molecule type" value="Genomic_DNA"/>
</dbReference>
<feature type="coiled-coil region" evidence="1">
    <location>
        <begin position="86"/>
        <end position="179"/>
    </location>
</feature>
<evidence type="ECO:0000256" key="2">
    <source>
        <dbReference type="SAM" id="MobiDB-lite"/>
    </source>
</evidence>
<reference evidence="3 4" key="1">
    <citation type="journal article" date="2018" name="Front. Plant Sci.">
        <title>Red Clover (Trifolium pratense) and Zigzag Clover (T. medium) - A Picture of Genomic Similarities and Differences.</title>
        <authorList>
            <person name="Dluhosova J."/>
            <person name="Istvanek J."/>
            <person name="Nedelnik J."/>
            <person name="Repkova J."/>
        </authorList>
    </citation>
    <scope>NUCLEOTIDE SEQUENCE [LARGE SCALE GENOMIC DNA]</scope>
    <source>
        <strain evidence="4">cv. 10/8</strain>
        <tissue evidence="3">Leaf</tissue>
    </source>
</reference>
<dbReference type="AlphaFoldDB" id="A0A392NNZ3"/>
<accession>A0A392NNZ3</accession>
<protein>
    <submittedName>
        <fullName evidence="3">Uncharacterized protein</fullName>
    </submittedName>
</protein>
<keyword evidence="4" id="KW-1185">Reference proteome</keyword>
<evidence type="ECO:0000313" key="4">
    <source>
        <dbReference type="Proteomes" id="UP000265520"/>
    </source>
</evidence>
<organism evidence="3 4">
    <name type="scientific">Trifolium medium</name>
    <dbReference type="NCBI Taxonomy" id="97028"/>
    <lineage>
        <taxon>Eukaryota</taxon>
        <taxon>Viridiplantae</taxon>
        <taxon>Streptophyta</taxon>
        <taxon>Embryophyta</taxon>
        <taxon>Tracheophyta</taxon>
        <taxon>Spermatophyta</taxon>
        <taxon>Magnoliopsida</taxon>
        <taxon>eudicotyledons</taxon>
        <taxon>Gunneridae</taxon>
        <taxon>Pentapetalae</taxon>
        <taxon>rosids</taxon>
        <taxon>fabids</taxon>
        <taxon>Fabales</taxon>
        <taxon>Fabaceae</taxon>
        <taxon>Papilionoideae</taxon>
        <taxon>50 kb inversion clade</taxon>
        <taxon>NPAAA clade</taxon>
        <taxon>Hologalegina</taxon>
        <taxon>IRL clade</taxon>
        <taxon>Trifolieae</taxon>
        <taxon>Trifolium</taxon>
    </lineage>
</organism>
<name>A0A392NNZ3_9FABA</name>